<evidence type="ECO:0000256" key="1">
    <source>
        <dbReference type="SAM" id="MobiDB-lite"/>
    </source>
</evidence>
<dbReference type="AlphaFoldDB" id="A0A8H3FWE6"/>
<reference evidence="2" key="1">
    <citation type="submission" date="2021-03" db="EMBL/GenBank/DDBJ databases">
        <authorList>
            <person name="Tagirdzhanova G."/>
        </authorList>
    </citation>
    <scope>NUCLEOTIDE SEQUENCE</scope>
</reference>
<protein>
    <submittedName>
        <fullName evidence="2">Uncharacterized protein</fullName>
    </submittedName>
</protein>
<dbReference type="EMBL" id="CAJPDT010000065">
    <property type="protein sequence ID" value="CAF9932292.1"/>
    <property type="molecule type" value="Genomic_DNA"/>
</dbReference>
<keyword evidence="3" id="KW-1185">Reference proteome</keyword>
<accession>A0A8H3FWE6</accession>
<feature type="compositionally biased region" description="Low complexity" evidence="1">
    <location>
        <begin position="1"/>
        <end position="17"/>
    </location>
</feature>
<feature type="compositionally biased region" description="Basic and acidic residues" evidence="1">
    <location>
        <begin position="85"/>
        <end position="99"/>
    </location>
</feature>
<name>A0A8H3FWE6_9LECA</name>
<proteinExistence type="predicted"/>
<dbReference type="OrthoDB" id="5410310at2759"/>
<feature type="compositionally biased region" description="Basic and acidic residues" evidence="1">
    <location>
        <begin position="27"/>
        <end position="40"/>
    </location>
</feature>
<feature type="compositionally biased region" description="Low complexity" evidence="1">
    <location>
        <begin position="50"/>
        <end position="70"/>
    </location>
</feature>
<organism evidence="2 3">
    <name type="scientific">Imshaugia aleurites</name>
    <dbReference type="NCBI Taxonomy" id="172621"/>
    <lineage>
        <taxon>Eukaryota</taxon>
        <taxon>Fungi</taxon>
        <taxon>Dikarya</taxon>
        <taxon>Ascomycota</taxon>
        <taxon>Pezizomycotina</taxon>
        <taxon>Lecanoromycetes</taxon>
        <taxon>OSLEUM clade</taxon>
        <taxon>Lecanoromycetidae</taxon>
        <taxon>Lecanorales</taxon>
        <taxon>Lecanorineae</taxon>
        <taxon>Parmeliaceae</taxon>
        <taxon>Imshaugia</taxon>
    </lineage>
</organism>
<sequence>MSRSGQSSRSTSSYSSGKIPLSCQSDSKQRATYDSVRYDDSYLNPRYTTSSSESRSASSSMSASSKSGRSSKSDKIPLSISHGSSSRDDARSKKEDQRYYPDSFLEPRQPQRKPLACQSKENDARYYSNSSYNP</sequence>
<comment type="caution">
    <text evidence="2">The sequence shown here is derived from an EMBL/GenBank/DDBJ whole genome shotgun (WGS) entry which is preliminary data.</text>
</comment>
<feature type="region of interest" description="Disordered" evidence="1">
    <location>
        <begin position="1"/>
        <end position="134"/>
    </location>
</feature>
<gene>
    <name evidence="2" type="ORF">IMSHALPRED_008844</name>
</gene>
<dbReference type="Proteomes" id="UP000664534">
    <property type="component" value="Unassembled WGS sequence"/>
</dbReference>
<evidence type="ECO:0000313" key="2">
    <source>
        <dbReference type="EMBL" id="CAF9932292.1"/>
    </source>
</evidence>
<evidence type="ECO:0000313" key="3">
    <source>
        <dbReference type="Proteomes" id="UP000664534"/>
    </source>
</evidence>